<dbReference type="Proteomes" id="UP000244910">
    <property type="component" value="Chromosome"/>
</dbReference>
<evidence type="ECO:0000256" key="2">
    <source>
        <dbReference type="SAM" id="SignalP"/>
    </source>
</evidence>
<dbReference type="GO" id="GO:0015562">
    <property type="term" value="F:efflux transmembrane transporter activity"/>
    <property type="evidence" value="ECO:0007669"/>
    <property type="project" value="InterPro"/>
</dbReference>
<evidence type="ECO:0000313" key="3">
    <source>
        <dbReference type="EMBL" id="AWI03141.1"/>
    </source>
</evidence>
<feature type="signal peptide" evidence="2">
    <location>
        <begin position="1"/>
        <end position="23"/>
    </location>
</feature>
<dbReference type="OrthoDB" id="1886549at2"/>
<evidence type="ECO:0000313" key="4">
    <source>
        <dbReference type="Proteomes" id="UP000244910"/>
    </source>
</evidence>
<evidence type="ECO:0000256" key="1">
    <source>
        <dbReference type="SAM" id="Coils"/>
    </source>
</evidence>
<dbReference type="RefSeq" id="WP_032076144.1">
    <property type="nucleotide sequence ID" value="NZ_CP020953.1"/>
</dbReference>
<dbReference type="KEGG" id="cdrk:B9W14_01005"/>
<accession>A0A2U8DL29</accession>
<protein>
    <recommendedName>
        <fullName evidence="5">TolC family protein</fullName>
    </recommendedName>
</protein>
<dbReference type="Gene3D" id="1.20.1600.10">
    <property type="entry name" value="Outer membrane efflux proteins (OEP)"/>
    <property type="match status" value="2"/>
</dbReference>
<sequence>MRKKLSLLIALAICLSTTTTSFAAAENASAANNNSSIVQVDNSTLSLTMYDAVNNIEKNNTEIKLMKDKVDYLHKQYDLDHEVATALNTNVAGVDKIQAKTQKIIVPLKDEQSIKNQQDALDVRLNNLKFDMERQYLNILTSNDQIDNINKTLKNLDEQINKLQQQINLGLATSDSLNSLNVQKSQLMNQIDSINADIDNSMLIMKQYLNVNLNRNLNLADAKKEFAIFDDTNTASKIDEAVEKDYGVSQSQTSLDIVKKQQEIYKQYDNDIKGGITGTQSDLLKAQNDLVAARENAKTNLWNKYYTLKSDENAIETEDLNLKSAQADYDKAKSNYDNGMIDKLALDSAALALDKQKNMSQRAKNEYMIVQEQFKYMLDGHASAQLSNKSIGTSGIEY</sequence>
<dbReference type="SUPFAM" id="SSF56954">
    <property type="entry name" value="Outer membrane efflux proteins (OEP)"/>
    <property type="match status" value="1"/>
</dbReference>
<keyword evidence="4" id="KW-1185">Reference proteome</keyword>
<feature type="coiled-coil region" evidence="1">
    <location>
        <begin position="139"/>
        <end position="197"/>
    </location>
</feature>
<organism evidence="3 4">
    <name type="scientific">Clostridium drakei</name>
    <dbReference type="NCBI Taxonomy" id="332101"/>
    <lineage>
        <taxon>Bacteria</taxon>
        <taxon>Bacillati</taxon>
        <taxon>Bacillota</taxon>
        <taxon>Clostridia</taxon>
        <taxon>Eubacteriales</taxon>
        <taxon>Clostridiaceae</taxon>
        <taxon>Clostridium</taxon>
    </lineage>
</organism>
<keyword evidence="2" id="KW-0732">Signal</keyword>
<name>A0A2U8DL29_9CLOT</name>
<evidence type="ECO:0008006" key="5">
    <source>
        <dbReference type="Google" id="ProtNLM"/>
    </source>
</evidence>
<dbReference type="EMBL" id="CP020953">
    <property type="protein sequence ID" value="AWI03141.1"/>
    <property type="molecule type" value="Genomic_DNA"/>
</dbReference>
<reference evidence="4" key="1">
    <citation type="submission" date="2017-04" db="EMBL/GenBank/DDBJ databases">
        <authorList>
            <person name="Song Y."/>
            <person name="Cho B.-K."/>
        </authorList>
    </citation>
    <scope>NUCLEOTIDE SEQUENCE [LARGE SCALE GENOMIC DNA]</scope>
    <source>
        <strain evidence="4">SL1</strain>
    </source>
</reference>
<keyword evidence="1" id="KW-0175">Coiled coil</keyword>
<dbReference type="AlphaFoldDB" id="A0A2U8DL29"/>
<feature type="chain" id="PRO_5016173584" description="TolC family protein" evidence="2">
    <location>
        <begin position="24"/>
        <end position="398"/>
    </location>
</feature>
<proteinExistence type="predicted"/>
<gene>
    <name evidence="3" type="ORF">B9W14_01005</name>
</gene>
<feature type="coiled-coil region" evidence="1">
    <location>
        <begin position="315"/>
        <end position="373"/>
    </location>
</feature>